<evidence type="ECO:0000256" key="1">
    <source>
        <dbReference type="SAM" id="MobiDB-lite"/>
    </source>
</evidence>
<comment type="caution">
    <text evidence="2">The sequence shown here is derived from an EMBL/GenBank/DDBJ whole genome shotgun (WGS) entry which is preliminary data.</text>
</comment>
<keyword evidence="3" id="KW-1185">Reference proteome</keyword>
<sequence>MEKEAVNTAIITTTTTTAITSNDKNNNHNDIDNKNNKNGKQKKRTRFQMLKVALFMIRGQSNKKSKPVHVDVASKGLWKKLVGAMRPLHHQGLSNQNSPPPMITGSHDDAAILSNVTIENSPPHDGVFSPPMLSPQVYHPDTPSSSSSVADSMSRYASAQDLQELDKNGESNGDDEYFFGGDEYIDAKAEEFIAQFYEQMRLQQVDLMNRHRERKMKKKMEMEGNDQ</sequence>
<reference evidence="2" key="1">
    <citation type="submission" date="2022-03" db="EMBL/GenBank/DDBJ databases">
        <title>A functionally conserved STORR gene fusion in Papaver species that diverged 16.8 million years ago.</title>
        <authorList>
            <person name="Catania T."/>
        </authorList>
    </citation>
    <scope>NUCLEOTIDE SEQUENCE</scope>
    <source>
        <strain evidence="2">S-191538</strain>
    </source>
</reference>
<protein>
    <submittedName>
        <fullName evidence="2">Uncharacterized protein</fullName>
    </submittedName>
</protein>
<proteinExistence type="predicted"/>
<organism evidence="2 3">
    <name type="scientific">Papaver nudicaule</name>
    <name type="common">Iceland poppy</name>
    <dbReference type="NCBI Taxonomy" id="74823"/>
    <lineage>
        <taxon>Eukaryota</taxon>
        <taxon>Viridiplantae</taxon>
        <taxon>Streptophyta</taxon>
        <taxon>Embryophyta</taxon>
        <taxon>Tracheophyta</taxon>
        <taxon>Spermatophyta</taxon>
        <taxon>Magnoliopsida</taxon>
        <taxon>Ranunculales</taxon>
        <taxon>Papaveraceae</taxon>
        <taxon>Papaveroideae</taxon>
        <taxon>Papaver</taxon>
    </lineage>
</organism>
<evidence type="ECO:0000313" key="2">
    <source>
        <dbReference type="EMBL" id="MCL7046067.1"/>
    </source>
</evidence>
<feature type="compositionally biased region" description="Low complexity" evidence="1">
    <location>
        <begin position="144"/>
        <end position="155"/>
    </location>
</feature>
<dbReference type="InterPro" id="IPR008480">
    <property type="entry name" value="DUF761_pln"/>
</dbReference>
<feature type="region of interest" description="Disordered" evidence="1">
    <location>
        <begin position="19"/>
        <end position="44"/>
    </location>
</feature>
<dbReference type="EMBL" id="JAJJMA010276967">
    <property type="protein sequence ID" value="MCL7046067.1"/>
    <property type="molecule type" value="Genomic_DNA"/>
</dbReference>
<dbReference type="PANTHER" id="PTHR36378:SF1">
    <property type="entry name" value="COTTON FIBER PROTEIN"/>
    <property type="match status" value="1"/>
</dbReference>
<feature type="region of interest" description="Disordered" evidence="1">
    <location>
        <begin position="118"/>
        <end position="155"/>
    </location>
</feature>
<evidence type="ECO:0000313" key="3">
    <source>
        <dbReference type="Proteomes" id="UP001177140"/>
    </source>
</evidence>
<dbReference type="PANTHER" id="PTHR36378">
    <property type="entry name" value="COTTON FIBER PROTEIN"/>
    <property type="match status" value="1"/>
</dbReference>
<accession>A0AA41VRH0</accession>
<feature type="compositionally biased region" description="Basic and acidic residues" evidence="1">
    <location>
        <begin position="25"/>
        <end position="35"/>
    </location>
</feature>
<name>A0AA41VRH0_PAPNU</name>
<dbReference type="Pfam" id="PF05553">
    <property type="entry name" value="DUF761"/>
    <property type="match status" value="1"/>
</dbReference>
<dbReference type="Proteomes" id="UP001177140">
    <property type="component" value="Unassembled WGS sequence"/>
</dbReference>
<dbReference type="AlphaFoldDB" id="A0AA41VRH0"/>
<gene>
    <name evidence="2" type="ORF">MKW94_023121</name>
</gene>